<dbReference type="InterPro" id="IPR011989">
    <property type="entry name" value="ARM-like"/>
</dbReference>
<feature type="repeat" description="Pumilio" evidence="2">
    <location>
        <begin position="159"/>
        <end position="194"/>
    </location>
</feature>
<comment type="caution">
    <text evidence="4">The sequence shown here is derived from an EMBL/GenBank/DDBJ whole genome shotgun (WGS) entry which is preliminary data.</text>
</comment>
<reference evidence="4" key="1">
    <citation type="submission" date="2017-08" db="EMBL/GenBank/DDBJ databases">
        <authorList>
            <person name="Polle J.E."/>
            <person name="Barry K."/>
            <person name="Cushman J."/>
            <person name="Schmutz J."/>
            <person name="Tran D."/>
            <person name="Hathwaick L.T."/>
            <person name="Yim W.C."/>
            <person name="Jenkins J."/>
            <person name="Mckie-Krisberg Z.M."/>
            <person name="Prochnik S."/>
            <person name="Lindquist E."/>
            <person name="Dockter R.B."/>
            <person name="Adam C."/>
            <person name="Molina H."/>
            <person name="Bunkerborg J."/>
            <person name="Jin E."/>
            <person name="Buchheim M."/>
            <person name="Magnuson J."/>
        </authorList>
    </citation>
    <scope>NUCLEOTIDE SEQUENCE</scope>
    <source>
        <strain evidence="4">CCAP 19/18</strain>
    </source>
</reference>
<dbReference type="Gene3D" id="1.25.10.10">
    <property type="entry name" value="Leucine-rich Repeat Variant"/>
    <property type="match status" value="1"/>
</dbReference>
<keyword evidence="5" id="KW-1185">Reference proteome</keyword>
<dbReference type="SUPFAM" id="SSF48371">
    <property type="entry name" value="ARM repeat"/>
    <property type="match status" value="1"/>
</dbReference>
<feature type="repeat" description="Pumilio" evidence="2">
    <location>
        <begin position="123"/>
        <end position="158"/>
    </location>
</feature>
<feature type="region of interest" description="Disordered" evidence="3">
    <location>
        <begin position="1"/>
        <end position="83"/>
    </location>
</feature>
<dbReference type="PANTHER" id="PTHR13389:SF0">
    <property type="entry name" value="PUMILIO HOMOLOG 3"/>
    <property type="match status" value="1"/>
</dbReference>
<dbReference type="InterPro" id="IPR040059">
    <property type="entry name" value="PUM3"/>
</dbReference>
<evidence type="ECO:0000313" key="4">
    <source>
        <dbReference type="EMBL" id="KAF5840451.1"/>
    </source>
</evidence>
<sequence>MAAKPTGKPAQQKGGGGLKHHQPAGKKRPASGGSAGGGQEFKQNKKQKSSDVPAKGPKPTAAAPTEKPALSKHEKKEKIRQKKSALKKNFGIIQDAVPIWEVLRRHQTPNDEKARLVDQVLRKVDGKLLELARHHTASRILQFCVMYGTDAQKRLLMDQVKADFLALSKSKHGRHLVQKLISQAKKEEVPSLVGLCKGYVKELLRHPQGADVMIDLYDVANTQGRNAMCAEFYGREFSLFDGIGAKGSSLSSLSQLLEGSDNAKRRSVLLHMTKALMPIVEKGILHPPMVHSYWNVFSDAQYCM</sequence>
<dbReference type="SMART" id="SM00025">
    <property type="entry name" value="Pumilio"/>
    <property type="match status" value="2"/>
</dbReference>
<keyword evidence="1" id="KW-0677">Repeat</keyword>
<dbReference type="PROSITE" id="PS50302">
    <property type="entry name" value="PUM"/>
    <property type="match status" value="2"/>
</dbReference>
<dbReference type="InterPro" id="IPR016024">
    <property type="entry name" value="ARM-type_fold"/>
</dbReference>
<gene>
    <name evidence="4" type="ORF">DUNSADRAFT_16685</name>
</gene>
<proteinExistence type="predicted"/>
<dbReference type="Pfam" id="PF00806">
    <property type="entry name" value="PUF"/>
    <property type="match status" value="2"/>
</dbReference>
<evidence type="ECO:0000313" key="5">
    <source>
        <dbReference type="Proteomes" id="UP000815325"/>
    </source>
</evidence>
<evidence type="ECO:0000256" key="3">
    <source>
        <dbReference type="SAM" id="MobiDB-lite"/>
    </source>
</evidence>
<dbReference type="InterPro" id="IPR001313">
    <property type="entry name" value="Pumilio_RNA-bd_rpt"/>
</dbReference>
<protein>
    <submittedName>
        <fullName evidence="4">Armadillo-type protein</fullName>
    </submittedName>
</protein>
<evidence type="ECO:0000256" key="2">
    <source>
        <dbReference type="PROSITE-ProRule" id="PRU00317"/>
    </source>
</evidence>
<dbReference type="Proteomes" id="UP000815325">
    <property type="component" value="Unassembled WGS sequence"/>
</dbReference>
<evidence type="ECO:0000256" key="1">
    <source>
        <dbReference type="ARBA" id="ARBA00022737"/>
    </source>
</evidence>
<feature type="compositionally biased region" description="Basic residues" evidence="3">
    <location>
        <begin position="18"/>
        <end position="29"/>
    </location>
</feature>
<name>A0ABQ7H0T2_DUNSA</name>
<dbReference type="PANTHER" id="PTHR13389">
    <property type="entry name" value="PUMILIO HOMOLOG 3"/>
    <property type="match status" value="1"/>
</dbReference>
<feature type="compositionally biased region" description="Low complexity" evidence="3">
    <location>
        <begin position="53"/>
        <end position="68"/>
    </location>
</feature>
<organism evidence="4 5">
    <name type="scientific">Dunaliella salina</name>
    <name type="common">Green alga</name>
    <name type="synonym">Protococcus salinus</name>
    <dbReference type="NCBI Taxonomy" id="3046"/>
    <lineage>
        <taxon>Eukaryota</taxon>
        <taxon>Viridiplantae</taxon>
        <taxon>Chlorophyta</taxon>
        <taxon>core chlorophytes</taxon>
        <taxon>Chlorophyceae</taxon>
        <taxon>CS clade</taxon>
        <taxon>Chlamydomonadales</taxon>
        <taxon>Dunaliellaceae</taxon>
        <taxon>Dunaliella</taxon>
    </lineage>
</organism>
<accession>A0ABQ7H0T2</accession>
<dbReference type="EMBL" id="MU069513">
    <property type="protein sequence ID" value="KAF5840451.1"/>
    <property type="molecule type" value="Genomic_DNA"/>
</dbReference>